<accession>A0A2T0AD82</accession>
<comment type="caution">
    <text evidence="3">The sequence shown here is derived from an EMBL/GenBank/DDBJ whole genome shotgun (WGS) entry which is preliminary data.</text>
</comment>
<reference evidence="3 4" key="1">
    <citation type="journal article" date="2018" name="Elife">
        <title>Functional genomics of lipid metabolism in the oleaginous yeast Rhodosporidium toruloides.</title>
        <authorList>
            <person name="Coradetti S.T."/>
            <person name="Pinel D."/>
            <person name="Geiselman G."/>
            <person name="Ito M."/>
            <person name="Mondo S."/>
            <person name="Reilly M.C."/>
            <person name="Cheng Y.F."/>
            <person name="Bauer S."/>
            <person name="Grigoriev I."/>
            <person name="Gladden J.M."/>
            <person name="Simmons B.A."/>
            <person name="Brem R."/>
            <person name="Arkin A.P."/>
            <person name="Skerker J.M."/>
        </authorList>
    </citation>
    <scope>NUCLEOTIDE SEQUENCE [LARGE SCALE GENOMIC DNA]</scope>
    <source>
        <strain evidence="3 4">NBRC 0880</strain>
    </source>
</reference>
<sequence length="157" mass="16884">MGLASHGTAECAQHRSSSSSGGGGSWTGCWATGPERQRKDARSTCSYLQYSAEALRTLTELFAPLPSPVYFSIAQCSMFLSDRSLAHVAKLDLHRCKPPKDDTVLTAYRIAFDLAETASQEFLQVVRTSVAESKPEVAEVEEGAVATEEAKPKEGAV</sequence>
<feature type="domain" description="26S proteasome non-ATPase regulatory subunit 1/RPN2 N-terminal" evidence="2">
    <location>
        <begin position="44"/>
        <end position="135"/>
    </location>
</feature>
<name>A0A2T0AD82_RHOTO</name>
<dbReference type="Pfam" id="PF21505">
    <property type="entry name" value="RPN2_N"/>
    <property type="match status" value="1"/>
</dbReference>
<organism evidence="3 4">
    <name type="scientific">Rhodotorula toruloides</name>
    <name type="common">Yeast</name>
    <name type="synonym">Rhodosporidium toruloides</name>
    <dbReference type="NCBI Taxonomy" id="5286"/>
    <lineage>
        <taxon>Eukaryota</taxon>
        <taxon>Fungi</taxon>
        <taxon>Dikarya</taxon>
        <taxon>Basidiomycota</taxon>
        <taxon>Pucciniomycotina</taxon>
        <taxon>Microbotryomycetes</taxon>
        <taxon>Sporidiobolales</taxon>
        <taxon>Sporidiobolaceae</taxon>
        <taxon>Rhodotorula</taxon>
    </lineage>
</organism>
<dbReference type="AlphaFoldDB" id="A0A2T0AD82"/>
<dbReference type="InterPro" id="IPR048570">
    <property type="entry name" value="PSMD1_RPN2_N"/>
</dbReference>
<evidence type="ECO:0000313" key="3">
    <source>
        <dbReference type="EMBL" id="PRQ75965.1"/>
    </source>
</evidence>
<dbReference type="EMBL" id="LCTV02000003">
    <property type="protein sequence ID" value="PRQ75965.1"/>
    <property type="molecule type" value="Genomic_DNA"/>
</dbReference>
<proteinExistence type="predicted"/>
<protein>
    <recommendedName>
        <fullName evidence="2">26S proteasome non-ATPase regulatory subunit 1/RPN2 N-terminal domain-containing protein</fullName>
    </recommendedName>
</protein>
<evidence type="ECO:0000313" key="4">
    <source>
        <dbReference type="Proteomes" id="UP000239560"/>
    </source>
</evidence>
<feature type="region of interest" description="Disordered" evidence="1">
    <location>
        <begin position="137"/>
        <end position="157"/>
    </location>
</feature>
<evidence type="ECO:0000259" key="2">
    <source>
        <dbReference type="Pfam" id="PF21505"/>
    </source>
</evidence>
<feature type="compositionally biased region" description="Basic and acidic residues" evidence="1">
    <location>
        <begin position="148"/>
        <end position="157"/>
    </location>
</feature>
<evidence type="ECO:0000256" key="1">
    <source>
        <dbReference type="SAM" id="MobiDB-lite"/>
    </source>
</evidence>
<dbReference type="Proteomes" id="UP000239560">
    <property type="component" value="Unassembled WGS sequence"/>
</dbReference>
<feature type="region of interest" description="Disordered" evidence="1">
    <location>
        <begin position="1"/>
        <end position="24"/>
    </location>
</feature>
<gene>
    <name evidence="3" type="ORF">AAT19DRAFT_12987</name>
</gene>
<dbReference type="OrthoDB" id="261572at2759"/>